<reference evidence="2" key="1">
    <citation type="submission" date="2021-09" db="EMBL/GenBank/DDBJ databases">
        <authorList>
            <consortium name="AG Swart"/>
            <person name="Singh M."/>
            <person name="Singh A."/>
            <person name="Seah K."/>
            <person name="Emmerich C."/>
        </authorList>
    </citation>
    <scope>NUCLEOTIDE SEQUENCE</scope>
    <source>
        <strain evidence="2">ATCC30299</strain>
    </source>
</reference>
<feature type="compositionally biased region" description="Basic and acidic residues" evidence="1">
    <location>
        <begin position="80"/>
        <end position="89"/>
    </location>
</feature>
<proteinExistence type="predicted"/>
<dbReference type="Proteomes" id="UP001162131">
    <property type="component" value="Unassembled WGS sequence"/>
</dbReference>
<protein>
    <submittedName>
        <fullName evidence="2">Uncharacterized protein</fullName>
    </submittedName>
</protein>
<feature type="region of interest" description="Disordered" evidence="1">
    <location>
        <begin position="56"/>
        <end position="97"/>
    </location>
</feature>
<evidence type="ECO:0000313" key="2">
    <source>
        <dbReference type="EMBL" id="CAG9323453.1"/>
    </source>
</evidence>
<gene>
    <name evidence="2" type="ORF">BSTOLATCC_MIC34103</name>
</gene>
<sequence length="203" mass="23347">MLILLFIYSDKITKEFTIRWLFKDDDSKPFKQAKEVLEKYGLTSYNLDKNPNYKPLLDSIDNHAEKGNESNSLPSFSNHDNPDDSDRLGNDSSEGEEFHNSLQNIIMDPPIKIYCSDDPPLEDSSELTDIEHSNLYDHDKKIELDKPTPANMLEIPVVFGEISSMPSTFRLEDTTARSQNMPKLEQEIPDQLPFIINHSRQTI</sequence>
<name>A0AAU9JB68_9CILI</name>
<organism evidence="2 3">
    <name type="scientific">Blepharisma stoltei</name>
    <dbReference type="NCBI Taxonomy" id="1481888"/>
    <lineage>
        <taxon>Eukaryota</taxon>
        <taxon>Sar</taxon>
        <taxon>Alveolata</taxon>
        <taxon>Ciliophora</taxon>
        <taxon>Postciliodesmatophora</taxon>
        <taxon>Heterotrichea</taxon>
        <taxon>Heterotrichida</taxon>
        <taxon>Blepharismidae</taxon>
        <taxon>Blepharisma</taxon>
    </lineage>
</organism>
<feature type="compositionally biased region" description="Polar residues" evidence="1">
    <location>
        <begin position="69"/>
        <end position="79"/>
    </location>
</feature>
<evidence type="ECO:0000313" key="3">
    <source>
        <dbReference type="Proteomes" id="UP001162131"/>
    </source>
</evidence>
<evidence type="ECO:0000256" key="1">
    <source>
        <dbReference type="SAM" id="MobiDB-lite"/>
    </source>
</evidence>
<accession>A0AAU9JB68</accession>
<dbReference type="AlphaFoldDB" id="A0AAU9JB68"/>
<keyword evidence="3" id="KW-1185">Reference proteome</keyword>
<comment type="caution">
    <text evidence="2">The sequence shown here is derived from an EMBL/GenBank/DDBJ whole genome shotgun (WGS) entry which is preliminary data.</text>
</comment>
<dbReference type="EMBL" id="CAJZBQ010000034">
    <property type="protein sequence ID" value="CAG9323453.1"/>
    <property type="molecule type" value="Genomic_DNA"/>
</dbReference>